<dbReference type="RefSeq" id="WP_109794250.1">
    <property type="nucleotide sequence ID" value="NZ_PHIG01000018.1"/>
</dbReference>
<dbReference type="EMBL" id="PHIG01000018">
    <property type="protein sequence ID" value="PJK30778.1"/>
    <property type="molecule type" value="Genomic_DNA"/>
</dbReference>
<sequence>MSKVARWIGPIILLSVVAAGVGYWFYWNALADGLERGFGRWVEQRRAEGVSVRHGAVEVTGFPYRLELHVAQPEIAAPRLNMAPEWSADEAVIYFQPWKRGHAIAEIRGPQKLGWIDGGVQRRATVVAERALSSVRFTDRGRITRYDADLVQVEASGDLALRRAARLQSHGRLADAGDGGPPALELTFRGDEMRVDPAVSPLGEAVDLARIAVTLAPMPESTAPAALDAWRDRGGVLEVNALHVRTGELAVTGDGTFALDAARRPEGAGVLQVFGAEAFVDALAAAGDLSGGAQLGLKLAIKALEERDREGRAVVRAPFSIQNGRIRLLEFGLFEAPPLY</sequence>
<accession>A0A2M9G4Z2</accession>
<protein>
    <recommendedName>
        <fullName evidence="4">DUF2125 domain-containing protein</fullName>
    </recommendedName>
</protein>
<dbReference type="Pfam" id="PF09898">
    <property type="entry name" value="DUF2125"/>
    <property type="match status" value="1"/>
</dbReference>
<name>A0A2M9G4Z2_9PROT</name>
<evidence type="ECO:0000313" key="3">
    <source>
        <dbReference type="Proteomes" id="UP000229498"/>
    </source>
</evidence>
<proteinExistence type="predicted"/>
<comment type="caution">
    <text evidence="2">The sequence shown here is derived from an EMBL/GenBank/DDBJ whole genome shotgun (WGS) entry which is preliminary data.</text>
</comment>
<reference evidence="2 3" key="1">
    <citation type="submission" date="2017-11" db="EMBL/GenBank/DDBJ databases">
        <title>Draft genome sequence of Rhizobiales bacterium SY3-13.</title>
        <authorList>
            <person name="Sun C."/>
        </authorList>
    </citation>
    <scope>NUCLEOTIDE SEQUENCE [LARGE SCALE GENOMIC DNA]</scope>
    <source>
        <strain evidence="2 3">SY3-13</strain>
    </source>
</reference>
<dbReference type="OrthoDB" id="7169664at2"/>
<keyword evidence="1" id="KW-0472">Membrane</keyword>
<dbReference type="Proteomes" id="UP000229498">
    <property type="component" value="Unassembled WGS sequence"/>
</dbReference>
<organism evidence="2 3">
    <name type="scientific">Minwuia thermotolerans</name>
    <dbReference type="NCBI Taxonomy" id="2056226"/>
    <lineage>
        <taxon>Bacteria</taxon>
        <taxon>Pseudomonadati</taxon>
        <taxon>Pseudomonadota</taxon>
        <taxon>Alphaproteobacteria</taxon>
        <taxon>Minwuiales</taxon>
        <taxon>Minwuiaceae</taxon>
        <taxon>Minwuia</taxon>
    </lineage>
</organism>
<keyword evidence="1" id="KW-0812">Transmembrane</keyword>
<evidence type="ECO:0000313" key="2">
    <source>
        <dbReference type="EMBL" id="PJK30778.1"/>
    </source>
</evidence>
<feature type="transmembrane region" description="Helical" evidence="1">
    <location>
        <begin position="7"/>
        <end position="27"/>
    </location>
</feature>
<keyword evidence="1" id="KW-1133">Transmembrane helix</keyword>
<gene>
    <name evidence="2" type="ORF">CVT23_05265</name>
</gene>
<dbReference type="AlphaFoldDB" id="A0A2M9G4Z2"/>
<keyword evidence="3" id="KW-1185">Reference proteome</keyword>
<evidence type="ECO:0008006" key="4">
    <source>
        <dbReference type="Google" id="ProtNLM"/>
    </source>
</evidence>
<evidence type="ECO:0000256" key="1">
    <source>
        <dbReference type="SAM" id="Phobius"/>
    </source>
</evidence>
<dbReference type="InterPro" id="IPR018666">
    <property type="entry name" value="DUF2125"/>
</dbReference>